<dbReference type="EMBL" id="VLLG01000008">
    <property type="protein sequence ID" value="TWI81007.1"/>
    <property type="molecule type" value="Genomic_DNA"/>
</dbReference>
<proteinExistence type="inferred from homology"/>
<dbReference type="InterPro" id="IPR039425">
    <property type="entry name" value="RNA_pol_sigma-70-like"/>
</dbReference>
<organism evidence="7 8">
    <name type="scientific">Chitinophaga japonensis</name>
    <name type="common">Flexibacter japonensis</name>
    <dbReference type="NCBI Taxonomy" id="104662"/>
    <lineage>
        <taxon>Bacteria</taxon>
        <taxon>Pseudomonadati</taxon>
        <taxon>Bacteroidota</taxon>
        <taxon>Chitinophagia</taxon>
        <taxon>Chitinophagales</taxon>
        <taxon>Chitinophagaceae</taxon>
        <taxon>Chitinophaga</taxon>
    </lineage>
</organism>
<dbReference type="InterPro" id="IPR013324">
    <property type="entry name" value="RNA_pol_sigma_r3/r4-like"/>
</dbReference>
<dbReference type="NCBIfam" id="TIGR02937">
    <property type="entry name" value="sigma70-ECF"/>
    <property type="match status" value="1"/>
</dbReference>
<dbReference type="GO" id="GO:0006352">
    <property type="term" value="P:DNA-templated transcription initiation"/>
    <property type="evidence" value="ECO:0007669"/>
    <property type="project" value="InterPro"/>
</dbReference>
<dbReference type="SUPFAM" id="SSF88659">
    <property type="entry name" value="Sigma3 and sigma4 domains of RNA polymerase sigma factors"/>
    <property type="match status" value="1"/>
</dbReference>
<dbReference type="AlphaFoldDB" id="A0A562SI96"/>
<keyword evidence="8" id="KW-1185">Reference proteome</keyword>
<dbReference type="RefSeq" id="WP_145719621.1">
    <property type="nucleotide sequence ID" value="NZ_BAAAFY010000003.1"/>
</dbReference>
<keyword evidence="4" id="KW-0804">Transcription</keyword>
<evidence type="ECO:0000256" key="2">
    <source>
        <dbReference type="ARBA" id="ARBA00023015"/>
    </source>
</evidence>
<dbReference type="OrthoDB" id="799938at2"/>
<evidence type="ECO:0000256" key="1">
    <source>
        <dbReference type="ARBA" id="ARBA00010641"/>
    </source>
</evidence>
<dbReference type="InterPro" id="IPR014327">
    <property type="entry name" value="RNA_pol_sigma70_bacteroid"/>
</dbReference>
<dbReference type="CDD" id="cd06171">
    <property type="entry name" value="Sigma70_r4"/>
    <property type="match status" value="1"/>
</dbReference>
<dbReference type="GO" id="GO:0016987">
    <property type="term" value="F:sigma factor activity"/>
    <property type="evidence" value="ECO:0007669"/>
    <property type="project" value="UniProtKB-KW"/>
</dbReference>
<dbReference type="NCBIfam" id="TIGR02985">
    <property type="entry name" value="Sig70_bacteroi1"/>
    <property type="match status" value="1"/>
</dbReference>
<dbReference type="InterPro" id="IPR013249">
    <property type="entry name" value="RNA_pol_sigma70_r4_t2"/>
</dbReference>
<feature type="domain" description="RNA polymerase sigma factor 70 region 4 type 2" evidence="6">
    <location>
        <begin position="127"/>
        <end position="178"/>
    </location>
</feature>
<dbReference type="PANTHER" id="PTHR43133">
    <property type="entry name" value="RNA POLYMERASE ECF-TYPE SIGMA FACTO"/>
    <property type="match status" value="1"/>
</dbReference>
<name>A0A562SI96_CHIJA</name>
<gene>
    <name evidence="7" type="ORF">LX66_5613</name>
</gene>
<dbReference type="InterPro" id="IPR013325">
    <property type="entry name" value="RNA_pol_sigma_r2"/>
</dbReference>
<dbReference type="InterPro" id="IPR014284">
    <property type="entry name" value="RNA_pol_sigma-70_dom"/>
</dbReference>
<evidence type="ECO:0000259" key="6">
    <source>
        <dbReference type="Pfam" id="PF08281"/>
    </source>
</evidence>
<dbReference type="Gene3D" id="1.10.10.10">
    <property type="entry name" value="Winged helix-like DNA-binding domain superfamily/Winged helix DNA-binding domain"/>
    <property type="match status" value="1"/>
</dbReference>
<reference evidence="7 8" key="1">
    <citation type="journal article" date="2013" name="Stand. Genomic Sci.">
        <title>Genomic Encyclopedia of Type Strains, Phase I: The one thousand microbial genomes (KMG-I) project.</title>
        <authorList>
            <person name="Kyrpides N.C."/>
            <person name="Woyke T."/>
            <person name="Eisen J.A."/>
            <person name="Garrity G."/>
            <person name="Lilburn T.G."/>
            <person name="Beck B.J."/>
            <person name="Whitman W.B."/>
            <person name="Hugenholtz P."/>
            <person name="Klenk H.P."/>
        </authorList>
    </citation>
    <scope>NUCLEOTIDE SEQUENCE [LARGE SCALE GENOMIC DNA]</scope>
    <source>
        <strain evidence="7 8">DSM 13484</strain>
    </source>
</reference>
<dbReference type="PANTHER" id="PTHR43133:SF46">
    <property type="entry name" value="RNA POLYMERASE SIGMA-70 FACTOR ECF SUBFAMILY"/>
    <property type="match status" value="1"/>
</dbReference>
<keyword evidence="3" id="KW-0731">Sigma factor</keyword>
<dbReference type="SUPFAM" id="SSF88946">
    <property type="entry name" value="Sigma2 domain of RNA polymerase sigma factors"/>
    <property type="match status" value="1"/>
</dbReference>
<evidence type="ECO:0000313" key="8">
    <source>
        <dbReference type="Proteomes" id="UP000316778"/>
    </source>
</evidence>
<dbReference type="Pfam" id="PF04542">
    <property type="entry name" value="Sigma70_r2"/>
    <property type="match status" value="1"/>
</dbReference>
<evidence type="ECO:0000256" key="4">
    <source>
        <dbReference type="ARBA" id="ARBA00023163"/>
    </source>
</evidence>
<comment type="caution">
    <text evidence="7">The sequence shown here is derived from an EMBL/GenBank/DDBJ whole genome shotgun (WGS) entry which is preliminary data.</text>
</comment>
<dbReference type="InterPro" id="IPR036388">
    <property type="entry name" value="WH-like_DNA-bd_sf"/>
</dbReference>
<keyword evidence="2" id="KW-0805">Transcription regulation</keyword>
<feature type="domain" description="RNA polymerase sigma-70 region 2" evidence="5">
    <location>
        <begin position="29"/>
        <end position="94"/>
    </location>
</feature>
<comment type="similarity">
    <text evidence="1">Belongs to the sigma-70 factor family. ECF subfamily.</text>
</comment>
<protein>
    <submittedName>
        <fullName evidence="7">RNA polymerase sigma-70 factor (ECF subfamily)</fullName>
    </submittedName>
</protein>
<accession>A0A562SI96</accession>
<dbReference type="Pfam" id="PF08281">
    <property type="entry name" value="Sigma70_r4_2"/>
    <property type="match status" value="1"/>
</dbReference>
<evidence type="ECO:0000256" key="3">
    <source>
        <dbReference type="ARBA" id="ARBA00023082"/>
    </source>
</evidence>
<dbReference type="Gene3D" id="1.10.1740.10">
    <property type="match status" value="1"/>
</dbReference>
<evidence type="ECO:0000259" key="5">
    <source>
        <dbReference type="Pfam" id="PF04542"/>
    </source>
</evidence>
<dbReference type="GO" id="GO:0003677">
    <property type="term" value="F:DNA binding"/>
    <property type="evidence" value="ECO:0007669"/>
    <property type="project" value="InterPro"/>
</dbReference>
<evidence type="ECO:0000313" key="7">
    <source>
        <dbReference type="EMBL" id="TWI81007.1"/>
    </source>
</evidence>
<dbReference type="InterPro" id="IPR007627">
    <property type="entry name" value="RNA_pol_sigma70_r2"/>
</dbReference>
<sequence length="200" mass="22719">MQKIPHSASEPELLRLIAAGDQHAYRLIFERYWDAVYSTALLLTKSAALAEDIAQDVFTVLWEKRAGLGEVSRLEGFLFITARNLVYTRFRKLASSQEYRQYILHCFPDTAGAGADEKAELKELEQTILRTIQQLPPQQQKAFRLSRFQGMRHEEIATAMGVSRITIKSYIVQAIAALRKALANHPSEALILLWALSFLQ</sequence>
<dbReference type="Proteomes" id="UP000316778">
    <property type="component" value="Unassembled WGS sequence"/>
</dbReference>